<dbReference type="SMART" id="SM00116">
    <property type="entry name" value="CBS"/>
    <property type="match status" value="3"/>
</dbReference>
<reference evidence="5" key="1">
    <citation type="journal article" date="2020" name="J. Eukaryot. Microbiol.">
        <title>De novo Sequencing, Assembly and Annotation of the Transcriptome for the Free-Living Testate Amoeba Arcella intermedia.</title>
        <authorList>
            <person name="Ribeiro G.M."/>
            <person name="Porfirio-Sousa A.L."/>
            <person name="Maurer-Alcala X.X."/>
            <person name="Katz L.A."/>
            <person name="Lahr D.J.G."/>
        </authorList>
    </citation>
    <scope>NUCLEOTIDE SEQUENCE</scope>
</reference>
<dbReference type="EMBL" id="GIBP01005516">
    <property type="protein sequence ID" value="NDV34485.1"/>
    <property type="molecule type" value="Transcribed_RNA"/>
</dbReference>
<name>A0A6B2LBX7_9EUKA</name>
<protein>
    <recommendedName>
        <fullName evidence="4">CBS domain-containing protein</fullName>
    </recommendedName>
</protein>
<dbReference type="InterPro" id="IPR050511">
    <property type="entry name" value="AMPK_gamma/SDS23_families"/>
</dbReference>
<dbReference type="SUPFAM" id="SSF54631">
    <property type="entry name" value="CBS-domain pair"/>
    <property type="match status" value="1"/>
</dbReference>
<dbReference type="PANTHER" id="PTHR13780">
    <property type="entry name" value="AMP-ACTIVATED PROTEIN KINASE, GAMMA REGULATORY SUBUNIT"/>
    <property type="match status" value="1"/>
</dbReference>
<keyword evidence="1" id="KW-0677">Repeat</keyword>
<keyword evidence="2 3" id="KW-0129">CBS domain</keyword>
<proteinExistence type="predicted"/>
<dbReference type="Gene3D" id="3.10.580.10">
    <property type="entry name" value="CBS-domain"/>
    <property type="match status" value="1"/>
</dbReference>
<dbReference type="AlphaFoldDB" id="A0A6B2LBX7"/>
<dbReference type="Pfam" id="PF00571">
    <property type="entry name" value="CBS"/>
    <property type="match status" value="2"/>
</dbReference>
<sequence length="203" mass="22425">MFLTNYSRKDLLSVLPPGTSVGEVANGLVENHRVAIGDAKLEQFITQSDLVRVIHEKKLFGGLENKTVKELSLGTASVITIKNTERVVEAFKKIVIKKITGVGVVDENNKIVGQVSSSDIKCISTTGEMIQQLYLTYPEYRKNLEETYKVPLKTITVSESDTFQTVIATLVSNKLHRVFVAGEDNSLISVISLTDIIKKLVTK</sequence>
<evidence type="ECO:0000256" key="1">
    <source>
        <dbReference type="ARBA" id="ARBA00022737"/>
    </source>
</evidence>
<evidence type="ECO:0000256" key="2">
    <source>
        <dbReference type="ARBA" id="ARBA00023122"/>
    </source>
</evidence>
<accession>A0A6B2LBX7</accession>
<organism evidence="5">
    <name type="scientific">Arcella intermedia</name>
    <dbReference type="NCBI Taxonomy" id="1963864"/>
    <lineage>
        <taxon>Eukaryota</taxon>
        <taxon>Amoebozoa</taxon>
        <taxon>Tubulinea</taxon>
        <taxon>Elardia</taxon>
        <taxon>Arcellinida</taxon>
        <taxon>Sphaerothecina</taxon>
        <taxon>Arcellidae</taxon>
        <taxon>Arcella</taxon>
    </lineage>
</organism>
<dbReference type="PROSITE" id="PS51371">
    <property type="entry name" value="CBS"/>
    <property type="match status" value="1"/>
</dbReference>
<evidence type="ECO:0000256" key="3">
    <source>
        <dbReference type="PROSITE-ProRule" id="PRU00703"/>
    </source>
</evidence>
<dbReference type="CDD" id="cd02205">
    <property type="entry name" value="CBS_pair_SF"/>
    <property type="match status" value="2"/>
</dbReference>
<dbReference type="InterPro" id="IPR046342">
    <property type="entry name" value="CBS_dom_sf"/>
</dbReference>
<dbReference type="PANTHER" id="PTHR13780:SF36">
    <property type="entry name" value="CBS DOMAIN-CONTAINING PROTEIN"/>
    <property type="match status" value="1"/>
</dbReference>
<evidence type="ECO:0000259" key="4">
    <source>
        <dbReference type="PROSITE" id="PS51371"/>
    </source>
</evidence>
<dbReference type="InterPro" id="IPR000644">
    <property type="entry name" value="CBS_dom"/>
</dbReference>
<feature type="domain" description="CBS" evidence="4">
    <location>
        <begin position="149"/>
        <end position="203"/>
    </location>
</feature>
<evidence type="ECO:0000313" key="5">
    <source>
        <dbReference type="EMBL" id="NDV34485.1"/>
    </source>
</evidence>